<dbReference type="RefSeq" id="XP_023628907.1">
    <property type="nucleotide sequence ID" value="XM_023773139.1"/>
</dbReference>
<reference evidence="2 3" key="1">
    <citation type="submission" date="2016-03" db="EMBL/GenBank/DDBJ databases">
        <authorList>
            <person name="Ploux O."/>
        </authorList>
    </citation>
    <scope>NUCLEOTIDE SEQUENCE [LARGE SCALE GENOMIC DNA]</scope>
    <source>
        <strain evidence="2 3">URUG2</strain>
    </source>
</reference>
<evidence type="ECO:0000313" key="2">
    <source>
        <dbReference type="EMBL" id="CZT22018.1"/>
    </source>
</evidence>
<evidence type="ECO:0000259" key="1">
    <source>
        <dbReference type="Pfam" id="PF06985"/>
    </source>
</evidence>
<dbReference type="PANTHER" id="PTHR24148:SF73">
    <property type="entry name" value="HET DOMAIN PROTEIN (AFU_ORTHOLOGUE AFUA_8G01020)"/>
    <property type="match status" value="1"/>
</dbReference>
<dbReference type="Pfam" id="PF06985">
    <property type="entry name" value="HET"/>
    <property type="match status" value="1"/>
</dbReference>
<keyword evidence="3" id="KW-1185">Reference proteome</keyword>
<dbReference type="PANTHER" id="PTHR24148">
    <property type="entry name" value="ANKYRIN REPEAT DOMAIN-CONTAINING PROTEIN 39 HOMOLOG-RELATED"/>
    <property type="match status" value="1"/>
</dbReference>
<gene>
    <name evidence="2" type="ORF">RCC_07887</name>
</gene>
<dbReference type="InterPro" id="IPR052895">
    <property type="entry name" value="HetReg/Transcr_Mod"/>
</dbReference>
<dbReference type="EMBL" id="FJUY01000012">
    <property type="protein sequence ID" value="CZT22018.1"/>
    <property type="molecule type" value="Genomic_DNA"/>
</dbReference>
<dbReference type="AlphaFoldDB" id="A0A2D3V2H1"/>
<dbReference type="InterPro" id="IPR010730">
    <property type="entry name" value="HET"/>
</dbReference>
<sequence>MLHESLPGPSHSFQYTSISQGSIRILLLLPGLPGDALRGQLQHHPVDELPKYHAISYAWGNPVFESALELDDGSLAITESLEGALRQFRNEEHATMFWADQVCIDQQNMSERSQQVVLMSEVYSQAENVLVWLGMDGPGDRIAFRAVASILNRIPGESLLHLRSRIAKDVHAIVGQQCLDKTARLPKTDAMNDTELFEFAAGTLSQLLERAYFGRLWPVQEIILARTASHDVYAGAWPNITFHCGELSATFADISLCLATFEHTIFNQQARPRKPWVFSKSWCHSRVLKTALLTMVDAYELQTAVVHDRLYAIRNLTTDGLSEMLTPDYALPPEELWRRTALCSLRPRCDKDSSPCHVHIYHHKSILLALAGISRANGDVLPWSWVSDMSRLTQKHLNKSRQYEMAKFQAGSPAETSRKQSSFFCDPKFPDVIQAMAGVVARVDGVLTNSSLETEDISSMVSCYLTCRQFVCERSGPSSKSLQNFRSFFQQGQRPANSTVATGTLRSEHNDLAISQHRLATGDKVDASTVYNDLATYTTFDSDALSQQPSFDDTHILAHFDDGRFGWIPHTATKDDVAVILHDAPFPFIFRENDDGTFTNKGDCYIHGAMHGEAWPLSKNGRSSEGIMKPVKIR</sequence>
<proteinExistence type="predicted"/>
<dbReference type="GeneID" id="35602994"/>
<dbReference type="OrthoDB" id="2157530at2759"/>
<evidence type="ECO:0000313" key="3">
    <source>
        <dbReference type="Proteomes" id="UP000225277"/>
    </source>
</evidence>
<protein>
    <recommendedName>
        <fullName evidence="1">Heterokaryon incompatibility domain-containing protein</fullName>
    </recommendedName>
</protein>
<dbReference type="Proteomes" id="UP000225277">
    <property type="component" value="Unassembled WGS sequence"/>
</dbReference>
<dbReference type="STRING" id="112498.A0A2D3V2H1"/>
<organism evidence="2 3">
    <name type="scientific">Ramularia collo-cygni</name>
    <dbReference type="NCBI Taxonomy" id="112498"/>
    <lineage>
        <taxon>Eukaryota</taxon>
        <taxon>Fungi</taxon>
        <taxon>Dikarya</taxon>
        <taxon>Ascomycota</taxon>
        <taxon>Pezizomycotina</taxon>
        <taxon>Dothideomycetes</taxon>
        <taxon>Dothideomycetidae</taxon>
        <taxon>Mycosphaerellales</taxon>
        <taxon>Mycosphaerellaceae</taxon>
        <taxon>Ramularia</taxon>
    </lineage>
</organism>
<name>A0A2D3V2H1_9PEZI</name>
<feature type="domain" description="Heterokaryon incompatibility" evidence="1">
    <location>
        <begin position="52"/>
        <end position="221"/>
    </location>
</feature>
<accession>A0A2D3V2H1</accession>